<name>D2B8G6_STRRD</name>
<evidence type="ECO:0000313" key="1">
    <source>
        <dbReference type="EMBL" id="ACZ87776.1"/>
    </source>
</evidence>
<dbReference type="HOGENOM" id="CLU_2439569_0_0_11"/>
<reference evidence="1 2" key="1">
    <citation type="journal article" date="2010" name="Stand. Genomic Sci.">
        <title>Complete genome sequence of Streptosporangium roseum type strain (NI 9100).</title>
        <authorList>
            <person name="Nolan M."/>
            <person name="Sikorski J."/>
            <person name="Jando M."/>
            <person name="Lucas S."/>
            <person name="Lapidus A."/>
            <person name="Glavina Del Rio T."/>
            <person name="Chen F."/>
            <person name="Tice H."/>
            <person name="Pitluck S."/>
            <person name="Cheng J.F."/>
            <person name="Chertkov O."/>
            <person name="Sims D."/>
            <person name="Meincke L."/>
            <person name="Brettin T."/>
            <person name="Han C."/>
            <person name="Detter J.C."/>
            <person name="Bruce D."/>
            <person name="Goodwin L."/>
            <person name="Land M."/>
            <person name="Hauser L."/>
            <person name="Chang Y.J."/>
            <person name="Jeffries C.D."/>
            <person name="Ivanova N."/>
            <person name="Mavromatis K."/>
            <person name="Mikhailova N."/>
            <person name="Chen A."/>
            <person name="Palaniappan K."/>
            <person name="Chain P."/>
            <person name="Rohde M."/>
            <person name="Goker M."/>
            <person name="Bristow J."/>
            <person name="Eisen J.A."/>
            <person name="Markowitz V."/>
            <person name="Hugenholtz P."/>
            <person name="Kyrpides N.C."/>
            <person name="Klenk H.P."/>
        </authorList>
    </citation>
    <scope>NUCLEOTIDE SEQUENCE [LARGE SCALE GENOMIC DNA]</scope>
    <source>
        <strain evidence="2">ATCC 12428 / DSM 43021 / JCM 3005 / NI 9100</strain>
    </source>
</reference>
<evidence type="ECO:0000313" key="2">
    <source>
        <dbReference type="Proteomes" id="UP000002029"/>
    </source>
</evidence>
<dbReference type="STRING" id="479432.Sros_4976"/>
<sequence>MGRSVRADQVRLFDTPGLELDHDVIDLGATRRHAPLTSLEAGYDMVCDFAVIPLPGRRRALMALPIRDRRSLAGWAAPQLRLTPSIFYIW</sequence>
<dbReference type="EMBL" id="CP001814">
    <property type="protein sequence ID" value="ACZ87776.1"/>
    <property type="molecule type" value="Genomic_DNA"/>
</dbReference>
<organism evidence="1 2">
    <name type="scientific">Streptosporangium roseum (strain ATCC 12428 / DSM 43021 / JCM 3005 / KCTC 9067 / NCIMB 10171 / NRRL 2505 / NI 9100)</name>
    <dbReference type="NCBI Taxonomy" id="479432"/>
    <lineage>
        <taxon>Bacteria</taxon>
        <taxon>Bacillati</taxon>
        <taxon>Actinomycetota</taxon>
        <taxon>Actinomycetes</taxon>
        <taxon>Streptosporangiales</taxon>
        <taxon>Streptosporangiaceae</taxon>
        <taxon>Streptosporangium</taxon>
    </lineage>
</organism>
<dbReference type="Proteomes" id="UP000002029">
    <property type="component" value="Chromosome"/>
</dbReference>
<dbReference type="KEGG" id="sro:Sros_4976"/>
<dbReference type="AlphaFoldDB" id="D2B8G6"/>
<gene>
    <name evidence="1" type="ordered locus">Sros_4976</name>
</gene>
<protein>
    <submittedName>
        <fullName evidence="1">Uncharacterized protein</fullName>
    </submittedName>
</protein>
<keyword evidence="2" id="KW-1185">Reference proteome</keyword>
<proteinExistence type="predicted"/>
<accession>D2B8G6</accession>